<dbReference type="EMBL" id="CP021983">
    <property type="protein sequence ID" value="ASC72050.1"/>
    <property type="molecule type" value="Genomic_DNA"/>
</dbReference>
<feature type="region of interest" description="Disordered" evidence="1">
    <location>
        <begin position="60"/>
        <end position="106"/>
    </location>
</feature>
<reference evidence="3 4" key="1">
    <citation type="journal article" date="2016" name="Biochim. Biophys. Acta">
        <title>Characterization of red-shifted phycobilisomes isolated from the chlorophyll f-containing cyanobacterium Halomicronema hongdechloris.</title>
        <authorList>
            <person name="Li Y."/>
            <person name="Lin Y."/>
            <person name="Garvey C.J."/>
            <person name="Birch D."/>
            <person name="Corkery R.W."/>
            <person name="Loughlin P.C."/>
            <person name="Scheer H."/>
            <person name="Willows R.D."/>
            <person name="Chen M."/>
        </authorList>
    </citation>
    <scope>NUCLEOTIDE SEQUENCE [LARGE SCALE GENOMIC DNA]</scope>
    <source>
        <strain evidence="3 4">C2206</strain>
    </source>
</reference>
<dbReference type="Gene3D" id="2.60.40.10">
    <property type="entry name" value="Immunoglobulins"/>
    <property type="match status" value="1"/>
</dbReference>
<keyword evidence="4" id="KW-1185">Reference proteome</keyword>
<dbReference type="InterPro" id="IPR013783">
    <property type="entry name" value="Ig-like_fold"/>
</dbReference>
<evidence type="ECO:0008006" key="5">
    <source>
        <dbReference type="Google" id="ProtNLM"/>
    </source>
</evidence>
<evidence type="ECO:0000256" key="1">
    <source>
        <dbReference type="SAM" id="MobiDB-lite"/>
    </source>
</evidence>
<dbReference type="STRING" id="1641165.XM38_08620"/>
<evidence type="ECO:0000313" key="4">
    <source>
        <dbReference type="Proteomes" id="UP000191901"/>
    </source>
</evidence>
<keyword evidence="2" id="KW-0732">Signal</keyword>
<evidence type="ECO:0000313" key="3">
    <source>
        <dbReference type="EMBL" id="ASC72050.1"/>
    </source>
</evidence>
<proteinExistence type="predicted"/>
<feature type="signal peptide" evidence="2">
    <location>
        <begin position="1"/>
        <end position="23"/>
    </location>
</feature>
<organism evidence="3 4">
    <name type="scientific">Halomicronema hongdechloris C2206</name>
    <dbReference type="NCBI Taxonomy" id="1641165"/>
    <lineage>
        <taxon>Bacteria</taxon>
        <taxon>Bacillati</taxon>
        <taxon>Cyanobacteriota</taxon>
        <taxon>Cyanophyceae</taxon>
        <taxon>Nodosilineales</taxon>
        <taxon>Nodosilineaceae</taxon>
        <taxon>Halomicronema</taxon>
    </lineage>
</organism>
<dbReference type="Proteomes" id="UP000191901">
    <property type="component" value="Chromosome"/>
</dbReference>
<feature type="compositionally biased region" description="Acidic residues" evidence="1">
    <location>
        <begin position="1149"/>
        <end position="1160"/>
    </location>
</feature>
<sequence length="1168" mass="127833">MFALPIYRSWPLLAVLLSWSAIATPAEADTHGDEAAPADSAVALDSMLAVTEMPLGVADSQQSLAQRQDSQPLTPDAIPTNRPRRTQSPPLLPAPGRSMESSVGVPTEEKLVPHPLEPADLLPRPGEPRLTLRPAEDSFIHADNRSTLLLEGEVLEVDGTPITHDVVVTLTTTAGEFVGADYDPDRPGFQVLARQGTYQARLRSGLEAQSVRVRAAVSGIDARGLDPEAVNEPYPTLEAFSQVSFITNLRPSLFSGVVDFRIGPGGADFWDSFREFLPPDDPDDVDVDLGVALFGTFPLGEWQFTGAYNSERPLNERCDGNNELFRDDQFCEQRYPVYGDSSTNDYLTPSIDSVYLRLQRDSEILGREPDYVMWGDYHTQELARASQDFTAITRQLHGFKGNYSWGPLQLTALYANNLRPFQRDTIVPDGTSGYYFLSRRLVLPGSENVFIETEELNRPGTVVERQQLSRGADYEIDYDRGTLLFRQPLLATEVDPLGVTLVRRIVVTYQVDGEEARGDLFASRLQYNFNGQTDADGWTGVTVLTQDQGIQDFSLYGVDLMVPLGDKGQLVGEFAHSDSSSPELDASGQAYRLEASGSPLEGLDARAYFRSTDSDFRNNSTLSFRPGQTRWGGSFDARLGPDTQVRAQFDQETNFGPSSTVLTSADALLSPGLEASQGPPVSNRLNTLSIGVQQRIAPLTLGLDWVHRSREDWAAGTDTSSSQLVSRLNWPLLPNLTFLAQNELNVSSERDPLYPTRTVVGLEYDVEPGVKLRLAQQFFSGGEEPGSITSLDTLFDHELSDNTSLTGRYSLLGGFNGITGQGAIGLNHRVTLAPGLRANFALERIFSDGFEETGSGQRFAQPFAVGSGAFALGLQSGTAYSVGLEYTDNPAFQASARIEHRDSSAGDNTVISASAAGRITPALTSLFRYQHANFSNQTIDQLGDSIDLRLGMAYRNPNNDKFNGLLSYEYRKNPSTTPLSILQDVSSESSDHTLSLEGIYAPNWQWEFYGKYAMRYSNATIGGSFGDDFSFSNAIHLAQLRASYRFAYHWDVLGEVRWIGQPAANFNEIGTAIELGYYLTPDLRIGVGYSFGRADDDSFGGSGARSAGGPYLGISMKVNQLFDGFGVQPTAPAQQEESYVDTTQPPDNELPDDDNSEDLSTEPGGTSR</sequence>
<dbReference type="OrthoDB" id="9773411at2"/>
<feature type="compositionally biased region" description="Polar residues" evidence="1">
    <location>
        <begin position="1131"/>
        <end position="1146"/>
    </location>
</feature>
<accession>A0A1Z3HP29</accession>
<evidence type="ECO:0000256" key="2">
    <source>
        <dbReference type="SAM" id="SignalP"/>
    </source>
</evidence>
<feature type="chain" id="PRO_5012193333" description="LPS-assembly protein LptD" evidence="2">
    <location>
        <begin position="24"/>
        <end position="1168"/>
    </location>
</feature>
<name>A0A1Z3HP29_9CYAN</name>
<protein>
    <recommendedName>
        <fullName evidence="5">LPS-assembly protein LptD</fullName>
    </recommendedName>
</protein>
<feature type="compositionally biased region" description="Polar residues" evidence="1">
    <location>
        <begin position="60"/>
        <end position="73"/>
    </location>
</feature>
<dbReference type="KEGG" id="hhg:XM38_030040"/>
<gene>
    <name evidence="3" type="ORF">XM38_030040</name>
</gene>
<dbReference type="AlphaFoldDB" id="A0A1Z3HP29"/>
<dbReference type="RefSeq" id="WP_088430226.1">
    <property type="nucleotide sequence ID" value="NZ_CP021983.2"/>
</dbReference>
<feature type="region of interest" description="Disordered" evidence="1">
    <location>
        <begin position="1126"/>
        <end position="1168"/>
    </location>
</feature>
<dbReference type="SUPFAM" id="SSF56935">
    <property type="entry name" value="Porins"/>
    <property type="match status" value="1"/>
</dbReference>